<gene>
    <name evidence="2" type="ORF">DACRYDRAFT_116094</name>
</gene>
<keyword evidence="3" id="KW-1185">Reference proteome</keyword>
<feature type="compositionally biased region" description="Low complexity" evidence="1">
    <location>
        <begin position="120"/>
        <end position="132"/>
    </location>
</feature>
<feature type="region of interest" description="Disordered" evidence="1">
    <location>
        <begin position="80"/>
        <end position="143"/>
    </location>
</feature>
<evidence type="ECO:0000313" key="2">
    <source>
        <dbReference type="EMBL" id="EJU02392.1"/>
    </source>
</evidence>
<dbReference type="AlphaFoldDB" id="M5G941"/>
<evidence type="ECO:0008006" key="4">
    <source>
        <dbReference type="Google" id="ProtNLM"/>
    </source>
</evidence>
<name>M5G941_DACPD</name>
<evidence type="ECO:0000313" key="3">
    <source>
        <dbReference type="Proteomes" id="UP000030653"/>
    </source>
</evidence>
<protein>
    <recommendedName>
        <fullName evidence="4">JmjC domain-containing protein</fullName>
    </recommendedName>
</protein>
<dbReference type="OrthoDB" id="4161428at2759"/>
<dbReference type="RefSeq" id="XP_040629286.1">
    <property type="nucleotide sequence ID" value="XM_040770134.1"/>
</dbReference>
<accession>M5G941</accession>
<proteinExistence type="predicted"/>
<dbReference type="Proteomes" id="UP000030653">
    <property type="component" value="Unassembled WGS sequence"/>
</dbReference>
<organism evidence="2 3">
    <name type="scientific">Dacryopinax primogenitus (strain DJM 731)</name>
    <name type="common">Brown rot fungus</name>
    <dbReference type="NCBI Taxonomy" id="1858805"/>
    <lineage>
        <taxon>Eukaryota</taxon>
        <taxon>Fungi</taxon>
        <taxon>Dikarya</taxon>
        <taxon>Basidiomycota</taxon>
        <taxon>Agaricomycotina</taxon>
        <taxon>Dacrymycetes</taxon>
        <taxon>Dacrymycetales</taxon>
        <taxon>Dacrymycetaceae</taxon>
        <taxon>Dacryopinax</taxon>
    </lineage>
</organism>
<dbReference type="GeneID" id="63685196"/>
<evidence type="ECO:0000256" key="1">
    <source>
        <dbReference type="SAM" id="MobiDB-lite"/>
    </source>
</evidence>
<dbReference type="HOGENOM" id="CLU_488342_0_0_1"/>
<sequence length="558" mass="62317">MTGSLSSRPPPTTPLPLIQLVNTVAKSPAFAEPQRSTTYGPPLHPDALSANQIDNLSGLLAVPTPSVQRFDTQTPVTMAESLAGSGQSTIRPQAGKRAAEENGENEDSQERAAKRPRIPTSSTWSRSVVDSSLPGFGTQTPDTFNVRLPGGLVRYMKLPPERPFSTERDKLTTLGRISRPSSADQFFARLNWREVNTDEGKRALQQRVATGFMQVIHGYKDEYGICSWDELAKLGAPTDVLITKYPFHSVGKLTMDHKVTLRELHKLGAEGSLQWGSTNIPFQTEKPPLLDFLADDWTAWNLGSSQLQRPPHARPQSFTAFNTHRLIQRDAFTSLQVTGRTAVQVQRCGHRVIFYCRQKKFDLSIDEVEALCTMEDYERLGSWYVLVVRPGDLLIVPPGLRSATHTPENNILRSSELLLFSGIKEYERHLRAAVSKELWSAEFGGMAALRTVYRLVILWQHTRPEFDLPRAQFLAMSRLVLRPVDYLPPPKTDAERRIQSLFLRLLVSLTKLEQVDIKGRAGVKVLDGVLREEMADYALAATGVRKAMVRLGVSEDGL</sequence>
<reference evidence="2 3" key="1">
    <citation type="journal article" date="2012" name="Science">
        <title>The Paleozoic origin of enzymatic lignin decomposition reconstructed from 31 fungal genomes.</title>
        <authorList>
            <person name="Floudas D."/>
            <person name="Binder M."/>
            <person name="Riley R."/>
            <person name="Barry K."/>
            <person name="Blanchette R.A."/>
            <person name="Henrissat B."/>
            <person name="Martinez A.T."/>
            <person name="Otillar R."/>
            <person name="Spatafora J.W."/>
            <person name="Yadav J.S."/>
            <person name="Aerts A."/>
            <person name="Benoit I."/>
            <person name="Boyd A."/>
            <person name="Carlson A."/>
            <person name="Copeland A."/>
            <person name="Coutinho P.M."/>
            <person name="de Vries R.P."/>
            <person name="Ferreira P."/>
            <person name="Findley K."/>
            <person name="Foster B."/>
            <person name="Gaskell J."/>
            <person name="Glotzer D."/>
            <person name="Gorecki P."/>
            <person name="Heitman J."/>
            <person name="Hesse C."/>
            <person name="Hori C."/>
            <person name="Igarashi K."/>
            <person name="Jurgens J.A."/>
            <person name="Kallen N."/>
            <person name="Kersten P."/>
            <person name="Kohler A."/>
            <person name="Kuees U."/>
            <person name="Kumar T.K.A."/>
            <person name="Kuo A."/>
            <person name="LaButti K."/>
            <person name="Larrondo L.F."/>
            <person name="Lindquist E."/>
            <person name="Ling A."/>
            <person name="Lombard V."/>
            <person name="Lucas S."/>
            <person name="Lundell T."/>
            <person name="Martin R."/>
            <person name="McLaughlin D.J."/>
            <person name="Morgenstern I."/>
            <person name="Morin E."/>
            <person name="Murat C."/>
            <person name="Nagy L.G."/>
            <person name="Nolan M."/>
            <person name="Ohm R.A."/>
            <person name="Patyshakuliyeva A."/>
            <person name="Rokas A."/>
            <person name="Ruiz-Duenas F.J."/>
            <person name="Sabat G."/>
            <person name="Salamov A."/>
            <person name="Samejima M."/>
            <person name="Schmutz J."/>
            <person name="Slot J.C."/>
            <person name="St John F."/>
            <person name="Stenlid J."/>
            <person name="Sun H."/>
            <person name="Sun S."/>
            <person name="Syed K."/>
            <person name="Tsang A."/>
            <person name="Wiebenga A."/>
            <person name="Young D."/>
            <person name="Pisabarro A."/>
            <person name="Eastwood D.C."/>
            <person name="Martin F."/>
            <person name="Cullen D."/>
            <person name="Grigoriev I.V."/>
            <person name="Hibbett D.S."/>
        </authorList>
    </citation>
    <scope>NUCLEOTIDE SEQUENCE [LARGE SCALE GENOMIC DNA]</scope>
    <source>
        <strain evidence="2 3">DJM-731 SS1</strain>
    </source>
</reference>
<dbReference type="EMBL" id="JH795862">
    <property type="protein sequence ID" value="EJU02392.1"/>
    <property type="molecule type" value="Genomic_DNA"/>
</dbReference>